<dbReference type="AlphaFoldDB" id="A0AAW2Z6N1"/>
<dbReference type="Pfam" id="PF00082">
    <property type="entry name" value="Peptidase_S8"/>
    <property type="match status" value="1"/>
</dbReference>
<evidence type="ECO:0000313" key="10">
    <source>
        <dbReference type="EMBL" id="KAL0484903.1"/>
    </source>
</evidence>
<feature type="domain" description="EGF-like" evidence="8 9">
    <location>
        <begin position="533"/>
        <end position="544"/>
    </location>
</feature>
<dbReference type="PRINTS" id="PR00723">
    <property type="entry name" value="SUBTILISIN"/>
</dbReference>
<accession>A0AAW2Z6N1</accession>
<evidence type="ECO:0000256" key="3">
    <source>
        <dbReference type="ARBA" id="ARBA00022801"/>
    </source>
</evidence>
<dbReference type="Proteomes" id="UP001431209">
    <property type="component" value="Unassembled WGS sequence"/>
</dbReference>
<evidence type="ECO:0000256" key="7">
    <source>
        <dbReference type="SAM" id="SignalP"/>
    </source>
</evidence>
<proteinExistence type="inferred from homology"/>
<comment type="caution">
    <text evidence="10">The sequence shown here is derived from an EMBL/GenBank/DDBJ whole genome shotgun (WGS) entry which is preliminary data.</text>
</comment>
<dbReference type="PROSITE" id="PS00138">
    <property type="entry name" value="SUBTILASE_SER"/>
    <property type="match status" value="1"/>
</dbReference>
<keyword evidence="4 6" id="KW-0720">Serine protease</keyword>
<name>A0AAW2Z6N1_9EUKA</name>
<dbReference type="InterPro" id="IPR015500">
    <property type="entry name" value="Peptidase_S8_subtilisin-rel"/>
</dbReference>
<dbReference type="InterPro" id="IPR050131">
    <property type="entry name" value="Peptidase_S8_subtilisin-like"/>
</dbReference>
<organism evidence="10 11">
    <name type="scientific">Acrasis kona</name>
    <dbReference type="NCBI Taxonomy" id="1008807"/>
    <lineage>
        <taxon>Eukaryota</taxon>
        <taxon>Discoba</taxon>
        <taxon>Heterolobosea</taxon>
        <taxon>Tetramitia</taxon>
        <taxon>Eutetramitia</taxon>
        <taxon>Acrasidae</taxon>
        <taxon>Acrasis</taxon>
    </lineage>
</organism>
<dbReference type="PROSITE" id="PS51892">
    <property type="entry name" value="SUBTILASE"/>
    <property type="match status" value="1"/>
</dbReference>
<evidence type="ECO:0000256" key="4">
    <source>
        <dbReference type="ARBA" id="ARBA00022825"/>
    </source>
</evidence>
<dbReference type="PANTHER" id="PTHR43806">
    <property type="entry name" value="PEPTIDASE S8"/>
    <property type="match status" value="1"/>
</dbReference>
<comment type="similarity">
    <text evidence="1 6">Belongs to the peptidase S8 family.</text>
</comment>
<feature type="signal peptide" evidence="7">
    <location>
        <begin position="1"/>
        <end position="21"/>
    </location>
</feature>
<dbReference type="InterPro" id="IPR000209">
    <property type="entry name" value="Peptidase_S8/S53_dom"/>
</dbReference>
<evidence type="ECO:0000256" key="1">
    <source>
        <dbReference type="ARBA" id="ARBA00011073"/>
    </source>
</evidence>
<feature type="active site" description="Charge relay system" evidence="5 6">
    <location>
        <position position="421"/>
    </location>
</feature>
<dbReference type="PANTHER" id="PTHR43806:SF67">
    <property type="entry name" value="EGF-LIKE DOMAIN-CONTAINING PROTEIN"/>
    <property type="match status" value="1"/>
</dbReference>
<feature type="active site" description="Charge relay system" evidence="5 6">
    <location>
        <position position="249"/>
    </location>
</feature>
<dbReference type="InterPro" id="IPR000742">
    <property type="entry name" value="EGF"/>
</dbReference>
<evidence type="ECO:0000256" key="2">
    <source>
        <dbReference type="ARBA" id="ARBA00022670"/>
    </source>
</evidence>
<dbReference type="Gene3D" id="2.10.25.10">
    <property type="entry name" value="Laminin"/>
    <property type="match status" value="1"/>
</dbReference>
<keyword evidence="7" id="KW-0732">Signal</keyword>
<feature type="chain" id="PRO_5043923979" evidence="7">
    <location>
        <begin position="22"/>
        <end position="580"/>
    </location>
</feature>
<keyword evidence="11" id="KW-1185">Reference proteome</keyword>
<dbReference type="Gene3D" id="3.40.50.200">
    <property type="entry name" value="Peptidase S8/S53 domain"/>
    <property type="match status" value="1"/>
</dbReference>
<protein>
    <submittedName>
        <fullName evidence="10">Subtilisin-like serine protease</fullName>
    </submittedName>
</protein>
<dbReference type="SUPFAM" id="SSF52743">
    <property type="entry name" value="Subtilisin-like"/>
    <property type="match status" value="1"/>
</dbReference>
<feature type="active site" description="Charge relay system" evidence="5 6">
    <location>
        <position position="208"/>
    </location>
</feature>
<evidence type="ECO:0000259" key="8">
    <source>
        <dbReference type="PROSITE" id="PS00022"/>
    </source>
</evidence>
<keyword evidence="3 6" id="KW-0378">Hydrolase</keyword>
<dbReference type="GO" id="GO:0006508">
    <property type="term" value="P:proteolysis"/>
    <property type="evidence" value="ECO:0007669"/>
    <property type="project" value="UniProtKB-KW"/>
</dbReference>
<dbReference type="GO" id="GO:0004252">
    <property type="term" value="F:serine-type endopeptidase activity"/>
    <property type="evidence" value="ECO:0007669"/>
    <property type="project" value="UniProtKB-UniRule"/>
</dbReference>
<dbReference type="PROSITE" id="PS01186">
    <property type="entry name" value="EGF_2"/>
    <property type="match status" value="1"/>
</dbReference>
<evidence type="ECO:0000259" key="9">
    <source>
        <dbReference type="PROSITE" id="PS01186"/>
    </source>
</evidence>
<evidence type="ECO:0000256" key="6">
    <source>
        <dbReference type="PROSITE-ProRule" id="PRU01240"/>
    </source>
</evidence>
<dbReference type="PROSITE" id="PS00022">
    <property type="entry name" value="EGF_1"/>
    <property type="match status" value="1"/>
</dbReference>
<gene>
    <name evidence="10" type="ORF">AKO1_011782</name>
</gene>
<dbReference type="InterPro" id="IPR036852">
    <property type="entry name" value="Peptidase_S8/S53_dom_sf"/>
</dbReference>
<sequence length="580" mass="63185">MRTTLNHIALAIVAIFIIVHGQESKLSPRVYEQFYEKSRRTNAETSHHIWIIFNDKGPKESHDYASALSELSALAIERRQRHLGTANVIDETDLPVHQPYLQKTLEALDINYNSIRSVSRMLNAISLRVSSEAQLATLTKLPFIKRIDIVTSYKKDNMKQSSPITHQRNVRQSGLNYGISQPQLQQINAIQAHQFNLNGRNVTIALLDAGYRLDHIAFKNTRILKTFNFLYNISSVDNTPSDPENQRFHGTYVFSTVGGSDPTNGFYGPAYAANYLLATTETVSSETIVEEDNFMNGVEWAERNGAQVLSASLGYTGWWRPEELDGKSAITTRAINWATDRGIVCVVSAGNAGAKGISVPADAFNVITVGAVDSTGTIASFSSVGPTYDRRIKPEVSAWGVDTQCANPRGTNGYAPVSGTSLSTPLVAGAVAMLLQSHPTWTVAQVREALMSTASNAASPNNQIGWGIIDVVKANNYAVTATNATAACNCTGHGTCVNGACVCYVGWDGANCQNFVCDPNSCFRGFCQRGGVCSCYLGWSGARCQNYTNINNSAYSNNNNNSALWSVLLIVFITLSTLFH</sequence>
<dbReference type="InterPro" id="IPR023828">
    <property type="entry name" value="Peptidase_S8_Ser-AS"/>
</dbReference>
<dbReference type="EMBL" id="JAOPGA020001083">
    <property type="protein sequence ID" value="KAL0484903.1"/>
    <property type="molecule type" value="Genomic_DNA"/>
</dbReference>
<evidence type="ECO:0000313" key="11">
    <source>
        <dbReference type="Proteomes" id="UP001431209"/>
    </source>
</evidence>
<keyword evidence="2 6" id="KW-0645">Protease</keyword>
<evidence type="ECO:0000256" key="5">
    <source>
        <dbReference type="PIRSR" id="PIRSR615500-1"/>
    </source>
</evidence>
<reference evidence="10 11" key="1">
    <citation type="submission" date="2024-03" db="EMBL/GenBank/DDBJ databases">
        <title>The Acrasis kona genome and developmental transcriptomes reveal deep origins of eukaryotic multicellular pathways.</title>
        <authorList>
            <person name="Sheikh S."/>
            <person name="Fu C.-J."/>
            <person name="Brown M.W."/>
            <person name="Baldauf S.L."/>
        </authorList>
    </citation>
    <scope>NUCLEOTIDE SEQUENCE [LARGE SCALE GENOMIC DNA]</scope>
    <source>
        <strain evidence="10 11">ATCC MYA-3509</strain>
    </source>
</reference>